<dbReference type="SMART" id="SM00825">
    <property type="entry name" value="PKS_KS"/>
    <property type="match status" value="1"/>
</dbReference>
<dbReference type="Pfam" id="PF00668">
    <property type="entry name" value="Condensation"/>
    <property type="match status" value="1"/>
</dbReference>
<dbReference type="FunFam" id="3.40.47.10:FF:000019">
    <property type="entry name" value="Polyketide synthase type I"/>
    <property type="match status" value="1"/>
</dbReference>
<dbReference type="Proteomes" id="UP000248961">
    <property type="component" value="Unassembled WGS sequence"/>
</dbReference>
<dbReference type="PROSITE" id="PS52019">
    <property type="entry name" value="PKS_MFAS_DH"/>
    <property type="match status" value="1"/>
</dbReference>
<keyword evidence="1" id="KW-0596">Phosphopantetheine</keyword>
<dbReference type="CDD" id="cd02440">
    <property type="entry name" value="AdoMet_MTases"/>
    <property type="match status" value="1"/>
</dbReference>
<dbReference type="InterPro" id="IPR013968">
    <property type="entry name" value="PKS_KR"/>
</dbReference>
<evidence type="ECO:0000256" key="5">
    <source>
        <dbReference type="ARBA" id="ARBA00022679"/>
    </source>
</evidence>
<dbReference type="InterPro" id="IPR020807">
    <property type="entry name" value="PKS_DH"/>
</dbReference>
<dbReference type="PANTHER" id="PTHR43775">
    <property type="entry name" value="FATTY ACID SYNTHASE"/>
    <property type="match status" value="1"/>
</dbReference>
<dbReference type="Gene3D" id="3.40.50.150">
    <property type="entry name" value="Vaccinia Virus protein VP39"/>
    <property type="match status" value="1"/>
</dbReference>
<dbReference type="InterPro" id="IPR042104">
    <property type="entry name" value="PKS_dehydratase_sf"/>
</dbReference>
<dbReference type="Gene3D" id="3.30.300.30">
    <property type="match status" value="1"/>
</dbReference>
<gene>
    <name evidence="14" type="ORF">BO97DRAFT_370420</name>
</gene>
<feature type="domain" description="Carrier" evidence="11">
    <location>
        <begin position="3560"/>
        <end position="3637"/>
    </location>
</feature>
<dbReference type="Gene3D" id="3.40.366.10">
    <property type="entry name" value="Malonyl-Coenzyme A Acyl Carrier Protein, domain 2"/>
    <property type="match status" value="1"/>
</dbReference>
<dbReference type="Gene3D" id="3.30.559.30">
    <property type="entry name" value="Nonribosomal peptide synthetase, condensation domain"/>
    <property type="match status" value="1"/>
</dbReference>
<evidence type="ECO:0000256" key="4">
    <source>
        <dbReference type="ARBA" id="ARBA00022603"/>
    </source>
</evidence>
<dbReference type="InterPro" id="IPR013120">
    <property type="entry name" value="FAR_NAD-bd"/>
</dbReference>
<proteinExistence type="inferred from homology"/>
<dbReference type="SUPFAM" id="SSF55048">
    <property type="entry name" value="Probable ACP-binding domain of malonyl-CoA ACP transacylase"/>
    <property type="match status" value="1"/>
</dbReference>
<feature type="region of interest" description="C-terminal hotdog fold" evidence="9">
    <location>
        <begin position="1085"/>
        <end position="1238"/>
    </location>
</feature>
<dbReference type="InterPro" id="IPR049900">
    <property type="entry name" value="PKS_mFAS_DH"/>
</dbReference>
<dbReference type="InterPro" id="IPR029063">
    <property type="entry name" value="SAM-dependent_MTases_sf"/>
</dbReference>
<evidence type="ECO:0000256" key="7">
    <source>
        <dbReference type="ARBA" id="ARBA00023268"/>
    </source>
</evidence>
<dbReference type="Pfam" id="PF08242">
    <property type="entry name" value="Methyltransf_12"/>
    <property type="match status" value="1"/>
</dbReference>
<evidence type="ECO:0000256" key="10">
    <source>
        <dbReference type="SAM" id="MobiDB-lite"/>
    </source>
</evidence>
<dbReference type="Pfam" id="PF02801">
    <property type="entry name" value="Ketoacyl-synt_C"/>
    <property type="match status" value="1"/>
</dbReference>
<dbReference type="GO" id="GO:0009403">
    <property type="term" value="P:toxin biosynthetic process"/>
    <property type="evidence" value="ECO:0007669"/>
    <property type="project" value="UniProtKB-ARBA"/>
</dbReference>
<dbReference type="GO" id="GO:0031177">
    <property type="term" value="F:phosphopantetheine binding"/>
    <property type="evidence" value="ECO:0007669"/>
    <property type="project" value="InterPro"/>
</dbReference>
<dbReference type="Pfam" id="PF07993">
    <property type="entry name" value="NAD_binding_4"/>
    <property type="match status" value="1"/>
</dbReference>
<keyword evidence="5" id="KW-0808">Transferase</keyword>
<sequence length="3994" mass="438516">MTNTEPIALIGSACRFPGESDTPSKLWELLKQPRDLLRKVPQDRFNADAFYHQDGKHHGTSNVRHSYFLEEDPAAFDNGFFNIPAGEAEAIDPQQRMLMETVYDSLCAAGQTVEGLRGSPTSVFVGVMCGDWDGMVSRDMESYPQYGATGTARSIMSNRISYYFDWHGPCMTIDTACSSSLVAVHQAIQTLQSGESNVAIAAGANLILSPAMYVAESKLSMLSPEGRSRMWDKDVDGYARGEGIAAVVLKPLSAAIRDNDHIECIIRGTGVNQDGRTPGLTMPSGRAQAALIRNTYLRAGLDISKIEDRPQFFHAHGTGTAAGDPQEAQAISEAFYPHDNFDDKLYVGSIKTVIGHTEGTAGLASLIGTSLALQNKLIPPNMHFQTLNPRLEPYYHHLEVPTKCIPWPDTHTGQPRRASINSFGFGGTNAHAILEAYEAPNSEPEQEQTKCSSALLFSPFIFSAASESSLRALLSSYLAYLQLNQPVDLSDLAYSLQSRTSTLPYRVAITASTRESLCEQISDIVDSKVDSTIGTRQLAKSSPKVLGVFTGQGSQWAKMGAQLIHKSPFVTQRLSELDRALAEAPASQRPQWTLQELILADPEVSRMNEAAVSQPVCTAVQIVLVDLLRFAGVNLHTVVGHSSGEIGAAYAAGLLSGRDAIRAAYYRGLYAHLAKSPNGSKGSMMAVGTTFEDATEFCELEDFEGRIQVAAQNSPSSITLSGDEDAIMEAIEIFKDEGKFARQLKVDTAYHSMHVKPCCEPYREALVQFQPDSPIPTGTKWYSSVYKGRVMGLDHLGAQYWIDNMANPVLFAPAVTTAWDESGPFDIVIEVGPHPVLKTPCLDTIEDICGERPPYSGVLRRGGNDVDAYSDALGFIWTHLGPGSVDFVSYERAISQSSTARQFLTNLPKYPFDHSRQFMSLSRVSGIYRDTQGTPHPLLGRRCHDRETSELAQWRNILSPREIPWMAGHQIENQITLPATGYLCMAIEAIGDYVGRSNMGLIAVRDLRIHRALVFSDDSPEVETLVDLHIVSRTKEAITAQFSCFSGAPHESKPMIASANGTVEVTFATPEAGILSSQEIDDLNLNELDPERFYKFLSGLGYNYAPPFRGTTNIRRKADYAVGTIRDQSGMQWEDQLIVHPGMLDTALQTGFAAFCCPGDERLWGLHLPTGIRSVLVNPYFSPIGIGKQTELRYLTVSKQDKSAKISADVHLFAGESNQAFLQMEGTDLVPLAPAVPSNDAVLFSRFDYKLASPDGDAAALPDAYSRADFELGIDEERISFYYLRRLLELVTKEDVDRSLPHYRHLLNYAARMVPPVIKGENPYIPASAQYDTEDFINKLIAKHYDNNSVRLLQSVGSNLPETVRSGASILEHMVKDSMLDRIYEDGFGLNPINDSIARMVGQIAHRYPRMNIFEIGAGTGGSTKRILQTLGSAFSTYTYTDVSSSFFGQAQDLFKDFEDRMVFKTFDMDQTPESQDFVEGSYDIVIGSNVLHATVDMEKMMQNVRRLLKPGGYLIILEIVDNSTLRVGLTFGSLPGWWLGAETGRELGPTLTLPQWDNLLGSCGFGGIETSTPTIHPLIPLHVFCAQAVDERVQMLREPLSHPMQLPVPTAPCLVVVGGTKFGTHRVCGQLISLLRPMFAQVQRVLSIEELSPGNLVEGSTLLSLAELDQPIFATSTFQKFEALKTIWRRAKNILWVSTGARAENPHSQMMNGIARCMRSEYPNITLQILDVDHITKDTGNLIAEHLLRLEMLGKWSTGLPAEELMWSLEPEVYIENATKLIPRLYPCEASNKRYNTARRVVTDEVDPQHTSLTFTMEEGIREVQRHSPLHMHPALPFSCETRTIRVTHFFLSTLSIVSGAHLRLCVGVDIRTQETLFAVSPTLQSPAMVPADWCITLDRQTDPVAMLSAISSYLVAHSISQLASTGDMLVVHEPHPYVVDILQNLLGSRSIGLQITTSEKNPGKEWLFVNKNFPERVVRDILPSTTTKFLDLSAKSEAARVIVRCLPRSCQIIDPATVLYARTELRASVSREEVTDVLKQAYDHIGSYAEAAKDIPVIQLKDVTNHSGPPTGHFSLVDCTGPSVQAVVRPIDEGTLFHAKRTYLLVGLSGELGQSLCKWMVAHGAKHVVLTSRRPKINPKFNRLMEHMGAMVKILPMDVTNRESARECYETIVKTMPPLAGVANGAMVLRDNLFDKMPYEDFMAVTNPKVLGSLILDELFHDTPLDFFVYFSSTTAVLGNSGQSNYAAANQFMSALAAQRKKRGLAASSIDISSIIGIGYVERDNVVDEFTFTKMGYRPMSEQDLHYAFAEAILIGNPAHPGPGELVTGVSPLHLGDQASDQFFRDPKFGHYILERPEEQASMGNASHNQPVRAQLAAAKTKVAVFSIIKDAFLTRLRRILAVSSDADINDKVTFVEQGIDSLMAVEVRSWFFKELGVDFPVLRILGGSSIADLLEESVRLLPSSIVDISKLEAGQKEKGEPASKPAAAAAKVEEKAPRPNVDISSSSSSSSDRSSDTGHTPPRTPTSGTVTPAFAEDGSAGSSSSLKAKNVAEEPDAQAVKPLLQDEVVCPMSFGQSSFYFLDNYLTDKTAFNMAVMFKLTGTLRVEDLEEAVRMTAKRHEILRTRFFWAGDGSKKEPMQAIASESMLKLSHKGIASEDEANQVLEMVRNQTWDLSSMDTSRVLLLTLSDEVHFIIISMHHIMADGYSFSVLLRDLDVAYRTKHLPPLPVESQYRSFASQQRRLHELGGTSESIRYFKETLSPTSAYLQPIQLLPFAKSTTRQPLTRYSQEEAKIQIGQDLNDKIRNLARKHKSTSFHVYLGALQVLLFNLLPSSSREIFIGIADANRKNDGFLQSVGFFLNLLPLRFERGSADTKLASIIQNARDTAYGALSHSEVPFDVLLRELNIPRSNDHTPLFQVFLDYKQVAQGLSSLGECKLSDAAWRNTSTGYDLILDVNEHMNMPAIIHLRLQSTLYSKESTDMLLRSYISVLEYMANAEDGMVGDVPAWSTSDIQAALAIGAGIPLNTQWPATVSERLDELIAKQPARPALKDGNGVALTYKEMGARIDCITNMLLSSGIQQGTVVGVFQEPSADWICSMLAILRAGCVYLPLDLRNSIPRLASIVKAAQPLIMLTDHTTTDKVALIGAGYATEVLLSSTDTSKWAGVSRNCAERDAPAVMLFTSGTTGEPKGIIMKNQNLIANAEANSHIYGATPDLVVLQQSAFSFDFSLDQTLAALTNGGCLYVVPARYRGDPMEISKIMLDEKVTYTSSTPSEYDMWLRYAADTLSRCDSWRHAFSGGEAMSRGVALGFRNLGLSQLRAFTGYGPAETTCFSTKFELNYQSLPEPLPAGFMLPGYTCVIVDEDLRPVPAGVAGEIVIGGPCVVSGYLGNPESTMQKFIPDTFFGTSTTMYRSGDRGRLMSDGTLYCDGRLEGDSQVKLRGFRVELVEVEKAIVKHASGAISQAVVTLRGSGEEGFLAAHVVFVPDFPRESRERTIQAIRYSLPLPPYMRPSAIVPLDDIPRTAHLKVDRRALQALPVEQGTTEKAADGKNASDQLTESELKLSELWRQVMPLDPGPLTPESDFFLVGGNSILLVKLQQLLKTSVAAAPQLVTLMGAPTLRAMTAVIRASRSGGAIDWEVETRLPHWAMQPLETSIAGLTRDSDSITVLLTGSGGYLGRHLLPSLVNDRKVSRVYCLARQLPGDGDNENADPKLSLIQSDVSQPNLGLSDEAYATLVAEVDAIVHCAANRSLWDQYEVLRPDNYDSVKELAKLATATRRPVPFHVLSSGAVASFDESGALPPQDGSDGYLSSKWAAEKFLHRFAAATGIPVFIHRPEPTPRASDRASTSNTTADAAVVLDQLVTIAASLRLRPAFDGVTGAIHLRHVDQVVQAIHQSLFHTSAGAGSTDLDIGHSGAASNPRILHHEAIVRIAVEDLQECFDRDDTVRLLPGFPVLDWFGKAKRAGLDYMITSWELVMGAGREVVSRR</sequence>
<dbReference type="RefSeq" id="XP_025550637.1">
    <property type="nucleotide sequence ID" value="XM_025692773.1"/>
</dbReference>
<dbReference type="Pfam" id="PF16197">
    <property type="entry name" value="KAsynt_C_assoc"/>
    <property type="match status" value="1"/>
</dbReference>
<evidence type="ECO:0000313" key="14">
    <source>
        <dbReference type="EMBL" id="RAL11483.1"/>
    </source>
</evidence>
<feature type="active site" description="Proton acceptor; for dehydratase activity" evidence="9">
    <location>
        <position position="969"/>
    </location>
</feature>
<dbReference type="SUPFAM" id="SSF52777">
    <property type="entry name" value="CoA-dependent acyltransferases"/>
    <property type="match status" value="2"/>
</dbReference>
<dbReference type="Gene3D" id="3.30.559.10">
    <property type="entry name" value="Chloramphenicol acetyltransferase-like domain"/>
    <property type="match status" value="1"/>
</dbReference>
<feature type="domain" description="Ketosynthase family 3 (KS3)" evidence="12">
    <location>
        <begin position="4"/>
        <end position="436"/>
    </location>
</feature>
<dbReference type="InterPro" id="IPR014043">
    <property type="entry name" value="Acyl_transferase_dom"/>
</dbReference>
<feature type="active site" description="Proton donor; for dehydratase activity" evidence="9">
    <location>
        <position position="1145"/>
    </location>
</feature>
<dbReference type="InterPro" id="IPR016035">
    <property type="entry name" value="Acyl_Trfase/lysoPLipase"/>
</dbReference>
<dbReference type="InterPro" id="IPR009081">
    <property type="entry name" value="PP-bd_ACP"/>
</dbReference>
<dbReference type="GO" id="GO:0016874">
    <property type="term" value="F:ligase activity"/>
    <property type="evidence" value="ECO:0007669"/>
    <property type="project" value="UniProtKB-KW"/>
</dbReference>
<dbReference type="InterPro" id="IPR000873">
    <property type="entry name" value="AMP-dep_synth/lig_dom"/>
</dbReference>
<dbReference type="InterPro" id="IPR032821">
    <property type="entry name" value="PKS_assoc"/>
</dbReference>
<dbReference type="InterPro" id="IPR001242">
    <property type="entry name" value="Condensation_dom"/>
</dbReference>
<organism evidence="14 15">
    <name type="scientific">Aspergillus homomorphus (strain CBS 101889)</name>
    <dbReference type="NCBI Taxonomy" id="1450537"/>
    <lineage>
        <taxon>Eukaryota</taxon>
        <taxon>Fungi</taxon>
        <taxon>Dikarya</taxon>
        <taxon>Ascomycota</taxon>
        <taxon>Pezizomycotina</taxon>
        <taxon>Eurotiomycetes</taxon>
        <taxon>Eurotiomycetidae</taxon>
        <taxon>Eurotiales</taxon>
        <taxon>Aspergillaceae</taxon>
        <taxon>Aspergillus</taxon>
        <taxon>Aspergillus subgen. Circumdati</taxon>
    </lineage>
</organism>
<keyword evidence="2" id="KW-0597">Phosphoprotein</keyword>
<accession>A0A395HVN9</accession>
<dbReference type="PANTHER" id="PTHR43775:SF20">
    <property type="entry name" value="HYBRID PKS-NRPS SYNTHETASE APDA"/>
    <property type="match status" value="1"/>
</dbReference>
<dbReference type="GO" id="GO:0008168">
    <property type="term" value="F:methyltransferase activity"/>
    <property type="evidence" value="ECO:0007669"/>
    <property type="project" value="UniProtKB-KW"/>
</dbReference>
<evidence type="ECO:0000256" key="9">
    <source>
        <dbReference type="PROSITE-ProRule" id="PRU01363"/>
    </source>
</evidence>
<dbReference type="SUPFAM" id="SSF56801">
    <property type="entry name" value="Acetyl-CoA synthetase-like"/>
    <property type="match status" value="1"/>
</dbReference>
<dbReference type="InterPro" id="IPR020841">
    <property type="entry name" value="PKS_Beta-ketoAc_synthase_dom"/>
</dbReference>
<dbReference type="SUPFAM" id="SSF52151">
    <property type="entry name" value="FabD/lysophospholipase-like"/>
    <property type="match status" value="1"/>
</dbReference>
<dbReference type="InterPro" id="IPR042099">
    <property type="entry name" value="ANL_N_sf"/>
</dbReference>
<dbReference type="OrthoDB" id="329835at2759"/>
<dbReference type="STRING" id="1450537.A0A395HVN9"/>
<evidence type="ECO:0000259" key="12">
    <source>
        <dbReference type="PROSITE" id="PS52004"/>
    </source>
</evidence>
<dbReference type="VEuPathDB" id="FungiDB:BO97DRAFT_370420"/>
<name>A0A395HVN9_ASPHC</name>
<dbReference type="InterPro" id="IPR001227">
    <property type="entry name" value="Ac_transferase_dom_sf"/>
</dbReference>
<dbReference type="PROSITE" id="PS52004">
    <property type="entry name" value="KS3_2"/>
    <property type="match status" value="1"/>
</dbReference>
<dbReference type="GO" id="GO:0004312">
    <property type="term" value="F:fatty acid synthase activity"/>
    <property type="evidence" value="ECO:0007669"/>
    <property type="project" value="TreeGrafter"/>
</dbReference>
<dbReference type="SUPFAM" id="SSF51735">
    <property type="entry name" value="NAD(P)-binding Rossmann-fold domains"/>
    <property type="match status" value="2"/>
</dbReference>
<comment type="similarity">
    <text evidence="8">In the C-terminal section; belongs to the NRP synthetase family.</text>
</comment>
<dbReference type="Gene3D" id="3.40.50.12780">
    <property type="entry name" value="N-terminal domain of ligase-like"/>
    <property type="match status" value="1"/>
</dbReference>
<dbReference type="GO" id="GO:0004315">
    <property type="term" value="F:3-oxoacyl-[acyl-carrier-protein] synthase activity"/>
    <property type="evidence" value="ECO:0007669"/>
    <property type="project" value="InterPro"/>
</dbReference>
<dbReference type="Gene3D" id="3.40.50.720">
    <property type="entry name" value="NAD(P)-binding Rossmann-like Domain"/>
    <property type="match status" value="2"/>
</dbReference>
<dbReference type="InterPro" id="IPR020806">
    <property type="entry name" value="PKS_PP-bd"/>
</dbReference>
<dbReference type="InterPro" id="IPR020845">
    <property type="entry name" value="AMP-binding_CS"/>
</dbReference>
<dbReference type="InterPro" id="IPR050091">
    <property type="entry name" value="PKS_NRPS_Biosynth_Enz"/>
</dbReference>
<dbReference type="InterPro" id="IPR057326">
    <property type="entry name" value="KR_dom"/>
</dbReference>
<evidence type="ECO:0000313" key="15">
    <source>
        <dbReference type="Proteomes" id="UP000248961"/>
    </source>
</evidence>
<dbReference type="SMART" id="SM00822">
    <property type="entry name" value="PKS_KR"/>
    <property type="match status" value="1"/>
</dbReference>
<dbReference type="Gene3D" id="3.40.47.10">
    <property type="match status" value="1"/>
</dbReference>
<dbReference type="Pfam" id="PF00501">
    <property type="entry name" value="AMP-binding"/>
    <property type="match status" value="1"/>
</dbReference>
<dbReference type="InterPro" id="IPR018201">
    <property type="entry name" value="Ketoacyl_synth_AS"/>
</dbReference>
<keyword evidence="3" id="KW-0436">Ligase</keyword>
<dbReference type="Pfam" id="PF00550">
    <property type="entry name" value="PP-binding"/>
    <property type="match status" value="2"/>
</dbReference>
<evidence type="ECO:0000256" key="2">
    <source>
        <dbReference type="ARBA" id="ARBA00022553"/>
    </source>
</evidence>
<evidence type="ECO:0000256" key="3">
    <source>
        <dbReference type="ARBA" id="ARBA00022598"/>
    </source>
</evidence>
<evidence type="ECO:0000256" key="8">
    <source>
        <dbReference type="ARBA" id="ARBA00029443"/>
    </source>
</evidence>
<dbReference type="InterPro" id="IPR016036">
    <property type="entry name" value="Malonyl_transacylase_ACP-bd"/>
</dbReference>
<dbReference type="CDD" id="cd05930">
    <property type="entry name" value="A_NRPS"/>
    <property type="match status" value="1"/>
</dbReference>
<dbReference type="PROSITE" id="PS00606">
    <property type="entry name" value="KS3_1"/>
    <property type="match status" value="1"/>
</dbReference>
<dbReference type="InterPro" id="IPR023213">
    <property type="entry name" value="CAT-like_dom_sf"/>
</dbReference>
<dbReference type="Pfam" id="PF00698">
    <property type="entry name" value="Acyl_transf_1"/>
    <property type="match status" value="1"/>
</dbReference>
<protein>
    <submittedName>
        <fullName evidence="14">Lovastatin nonaketide synthase</fullName>
    </submittedName>
</protein>
<feature type="region of interest" description="N-terminal hotdog fold" evidence="9">
    <location>
        <begin position="936"/>
        <end position="1070"/>
    </location>
</feature>
<dbReference type="SMART" id="SM00823">
    <property type="entry name" value="PKS_PP"/>
    <property type="match status" value="1"/>
</dbReference>
<dbReference type="InterPro" id="IPR014031">
    <property type="entry name" value="Ketoacyl_synth_C"/>
</dbReference>
<dbReference type="InterPro" id="IPR045851">
    <property type="entry name" value="AMP-bd_C_sf"/>
</dbReference>
<dbReference type="PROSITE" id="PS50075">
    <property type="entry name" value="CARRIER"/>
    <property type="match status" value="2"/>
</dbReference>
<keyword evidence="6" id="KW-0677">Repeat</keyword>
<dbReference type="SMART" id="SM00827">
    <property type="entry name" value="PKS_AT"/>
    <property type="match status" value="1"/>
</dbReference>
<dbReference type="InterPro" id="IPR036736">
    <property type="entry name" value="ACP-like_sf"/>
</dbReference>
<feature type="domain" description="Carrier" evidence="11">
    <location>
        <begin position="2389"/>
        <end position="2464"/>
    </location>
</feature>
<evidence type="ECO:0000256" key="6">
    <source>
        <dbReference type="ARBA" id="ARBA00022737"/>
    </source>
</evidence>
<dbReference type="PROSITE" id="PS00455">
    <property type="entry name" value="AMP_BINDING"/>
    <property type="match status" value="1"/>
</dbReference>
<dbReference type="GO" id="GO:0006633">
    <property type="term" value="P:fatty acid biosynthetic process"/>
    <property type="evidence" value="ECO:0007669"/>
    <property type="project" value="InterPro"/>
</dbReference>
<dbReference type="InterPro" id="IPR016039">
    <property type="entry name" value="Thiolase-like"/>
</dbReference>
<evidence type="ECO:0000259" key="11">
    <source>
        <dbReference type="PROSITE" id="PS50075"/>
    </source>
</evidence>
<dbReference type="Gene3D" id="3.10.129.110">
    <property type="entry name" value="Polyketide synthase dehydratase"/>
    <property type="match status" value="1"/>
</dbReference>
<dbReference type="CDD" id="cd00833">
    <property type="entry name" value="PKS"/>
    <property type="match status" value="1"/>
</dbReference>
<dbReference type="InterPro" id="IPR049551">
    <property type="entry name" value="PKS_DH_C"/>
</dbReference>
<feature type="region of interest" description="Disordered" evidence="10">
    <location>
        <begin position="2477"/>
        <end position="2556"/>
    </location>
</feature>
<keyword evidence="15" id="KW-1185">Reference proteome</keyword>
<dbReference type="Pfam" id="PF08659">
    <property type="entry name" value="KR"/>
    <property type="match status" value="1"/>
</dbReference>
<dbReference type="Gene3D" id="3.30.70.3290">
    <property type="match status" value="1"/>
</dbReference>
<dbReference type="GeneID" id="37197062"/>
<dbReference type="GO" id="GO:0032259">
    <property type="term" value="P:methylation"/>
    <property type="evidence" value="ECO:0007669"/>
    <property type="project" value="UniProtKB-KW"/>
</dbReference>
<dbReference type="Pfam" id="PF21089">
    <property type="entry name" value="PKS_DH_N"/>
    <property type="match status" value="1"/>
</dbReference>
<evidence type="ECO:0000259" key="13">
    <source>
        <dbReference type="PROSITE" id="PS52019"/>
    </source>
</evidence>
<dbReference type="CDD" id="cd19532">
    <property type="entry name" value="C_PKS-NRPS"/>
    <property type="match status" value="1"/>
</dbReference>
<dbReference type="SUPFAM" id="SSF53901">
    <property type="entry name" value="Thiolase-like"/>
    <property type="match status" value="1"/>
</dbReference>
<dbReference type="InterPro" id="IPR049552">
    <property type="entry name" value="PKS_DH_N"/>
</dbReference>
<reference evidence="14 15" key="1">
    <citation type="submission" date="2018-02" db="EMBL/GenBank/DDBJ databases">
        <title>The genomes of Aspergillus section Nigri reveals drivers in fungal speciation.</title>
        <authorList>
            <consortium name="DOE Joint Genome Institute"/>
            <person name="Vesth T.C."/>
            <person name="Nybo J."/>
            <person name="Theobald S."/>
            <person name="Brandl J."/>
            <person name="Frisvad J.C."/>
            <person name="Nielsen K.F."/>
            <person name="Lyhne E.K."/>
            <person name="Kogle M.E."/>
            <person name="Kuo A."/>
            <person name="Riley R."/>
            <person name="Clum A."/>
            <person name="Nolan M."/>
            <person name="Lipzen A."/>
            <person name="Salamov A."/>
            <person name="Henrissat B."/>
            <person name="Wiebenga A."/>
            <person name="De vries R.P."/>
            <person name="Grigoriev I.V."/>
            <person name="Mortensen U.H."/>
            <person name="Andersen M.R."/>
            <person name="Baker S.E."/>
        </authorList>
    </citation>
    <scope>NUCLEOTIDE SEQUENCE [LARGE SCALE GENOMIC DNA]</scope>
    <source>
        <strain evidence="14 15">CBS 101889</strain>
    </source>
</reference>
<feature type="domain" description="PKS/mFAS DH" evidence="13">
    <location>
        <begin position="936"/>
        <end position="1238"/>
    </location>
</feature>
<keyword evidence="7" id="KW-0511">Multifunctional enzyme</keyword>
<dbReference type="SUPFAM" id="SSF47336">
    <property type="entry name" value="ACP-like"/>
    <property type="match status" value="2"/>
</dbReference>
<dbReference type="EMBL" id="KZ824288">
    <property type="protein sequence ID" value="RAL11483.1"/>
    <property type="molecule type" value="Genomic_DNA"/>
</dbReference>
<dbReference type="SMART" id="SM00826">
    <property type="entry name" value="PKS_DH"/>
    <property type="match status" value="1"/>
</dbReference>
<dbReference type="Gene3D" id="1.10.1200.10">
    <property type="entry name" value="ACP-like"/>
    <property type="match status" value="2"/>
</dbReference>
<dbReference type="Pfam" id="PF14765">
    <property type="entry name" value="PS-DH"/>
    <property type="match status" value="1"/>
</dbReference>
<dbReference type="InterPro" id="IPR013217">
    <property type="entry name" value="Methyltransf_12"/>
</dbReference>
<dbReference type="Pfam" id="PF00109">
    <property type="entry name" value="ketoacyl-synt"/>
    <property type="match status" value="1"/>
</dbReference>
<dbReference type="InterPro" id="IPR036291">
    <property type="entry name" value="NAD(P)-bd_dom_sf"/>
</dbReference>
<dbReference type="InterPro" id="IPR014030">
    <property type="entry name" value="Ketoacyl_synth_N"/>
</dbReference>
<feature type="compositionally biased region" description="Low complexity" evidence="10">
    <location>
        <begin position="2541"/>
        <end position="2552"/>
    </location>
</feature>
<evidence type="ECO:0000256" key="1">
    <source>
        <dbReference type="ARBA" id="ARBA00022450"/>
    </source>
</evidence>
<keyword evidence="4" id="KW-0489">Methyltransferase</keyword>
<dbReference type="SUPFAM" id="SSF53335">
    <property type="entry name" value="S-adenosyl-L-methionine-dependent methyltransferases"/>
    <property type="match status" value="1"/>
</dbReference>